<evidence type="ECO:0000256" key="11">
    <source>
        <dbReference type="SAM" id="Coils"/>
    </source>
</evidence>
<protein>
    <recommendedName>
        <fullName evidence="4">Phosphorylated adapter RNA export protein</fullName>
    </recommendedName>
    <alternativeName>
        <fullName evidence="10">RNA U small nuclear RNA export adapter protein</fullName>
    </alternativeName>
</protein>
<keyword evidence="7" id="KW-0694">RNA-binding</keyword>
<evidence type="ECO:0000313" key="14">
    <source>
        <dbReference type="EMBL" id="JAB58985.1"/>
    </source>
</evidence>
<comment type="similarity">
    <text evidence="3">Belongs to the PHAX family.</text>
</comment>
<dbReference type="GO" id="GO:0015031">
    <property type="term" value="P:protein transport"/>
    <property type="evidence" value="ECO:0007669"/>
    <property type="project" value="UniProtKB-KW"/>
</dbReference>
<reference evidence="14" key="1">
    <citation type="journal article" date="2014" name="Insect Biochem. Mol. Biol.">
        <title>An insight into the sialome of the frog biting fly, Corethrella appendiculata.</title>
        <authorList>
            <person name="Ribeiro J.M.C."/>
            <person name="Chagas A.C."/>
            <person name="Pham V.M."/>
            <person name="Lounibos L.P."/>
            <person name="Calvo E."/>
        </authorList>
    </citation>
    <scope>NUCLEOTIDE SEQUENCE</scope>
    <source>
        <tissue evidence="14">Salivary glands</tissue>
    </source>
</reference>
<feature type="region of interest" description="Disordered" evidence="12">
    <location>
        <begin position="384"/>
        <end position="405"/>
    </location>
</feature>
<feature type="domain" description="Phosphorylated adapter RNA export protein RNA-binding" evidence="13">
    <location>
        <begin position="255"/>
        <end position="338"/>
    </location>
</feature>
<evidence type="ECO:0000256" key="9">
    <source>
        <dbReference type="ARBA" id="ARBA00023242"/>
    </source>
</evidence>
<accession>U5EMS7</accession>
<keyword evidence="6" id="KW-0963">Cytoplasm</keyword>
<dbReference type="InterPro" id="IPR038092">
    <property type="entry name" value="PHAX_RNA-binding_sf"/>
</dbReference>
<dbReference type="GO" id="GO:0005634">
    <property type="term" value="C:nucleus"/>
    <property type="evidence" value="ECO:0007669"/>
    <property type="project" value="UniProtKB-SubCell"/>
</dbReference>
<name>U5EMS7_9DIPT</name>
<dbReference type="GO" id="GO:0003723">
    <property type="term" value="F:RNA binding"/>
    <property type="evidence" value="ECO:0007669"/>
    <property type="project" value="UniProtKB-KW"/>
</dbReference>
<dbReference type="FunFam" id="1.10.10.1440:FF:000001">
    <property type="entry name" value="phosphorylated adapter RNA export protein-like"/>
    <property type="match status" value="1"/>
</dbReference>
<evidence type="ECO:0000256" key="12">
    <source>
        <dbReference type="SAM" id="MobiDB-lite"/>
    </source>
</evidence>
<keyword evidence="9" id="KW-0539">Nucleus</keyword>
<evidence type="ECO:0000256" key="6">
    <source>
        <dbReference type="ARBA" id="ARBA00022490"/>
    </source>
</evidence>
<evidence type="ECO:0000256" key="4">
    <source>
        <dbReference type="ARBA" id="ARBA00016856"/>
    </source>
</evidence>
<keyword evidence="8" id="KW-0653">Protein transport</keyword>
<dbReference type="Gene3D" id="1.10.10.1440">
    <property type="entry name" value="PHAX RNA-binding domain"/>
    <property type="match status" value="1"/>
</dbReference>
<evidence type="ECO:0000256" key="3">
    <source>
        <dbReference type="ARBA" id="ARBA00006094"/>
    </source>
</evidence>
<dbReference type="InterPro" id="IPR039047">
    <property type="entry name" value="PHAX"/>
</dbReference>
<comment type="subcellular location">
    <subcellularLocation>
        <location evidence="2">Cytoplasm</location>
    </subcellularLocation>
    <subcellularLocation>
        <location evidence="1">Nucleus</location>
    </subcellularLocation>
</comment>
<dbReference type="PANTHER" id="PTHR13135">
    <property type="entry name" value="CYTOSOLIC RESINIFERATOXIN BINDING PROTEIN RBP-26"/>
    <property type="match status" value="1"/>
</dbReference>
<evidence type="ECO:0000259" key="13">
    <source>
        <dbReference type="Pfam" id="PF10258"/>
    </source>
</evidence>
<dbReference type="InterPro" id="IPR019385">
    <property type="entry name" value="PHAX_RNA-binding_domain"/>
</dbReference>
<keyword evidence="5" id="KW-0813">Transport</keyword>
<dbReference type="Pfam" id="PF10258">
    <property type="entry name" value="PHAX_RNA-bd"/>
    <property type="match status" value="1"/>
</dbReference>
<feature type="region of interest" description="Disordered" evidence="12">
    <location>
        <begin position="213"/>
        <end position="232"/>
    </location>
</feature>
<dbReference type="GO" id="GO:0005737">
    <property type="term" value="C:cytoplasm"/>
    <property type="evidence" value="ECO:0007669"/>
    <property type="project" value="UniProtKB-SubCell"/>
</dbReference>
<feature type="compositionally biased region" description="Basic and acidic residues" evidence="12">
    <location>
        <begin position="1"/>
        <end position="13"/>
    </location>
</feature>
<feature type="compositionally biased region" description="Low complexity" evidence="12">
    <location>
        <begin position="37"/>
        <end position="56"/>
    </location>
</feature>
<feature type="coiled-coil region" evidence="11">
    <location>
        <begin position="342"/>
        <end position="376"/>
    </location>
</feature>
<organism evidence="14">
    <name type="scientific">Corethrella appendiculata</name>
    <dbReference type="NCBI Taxonomy" id="1370023"/>
    <lineage>
        <taxon>Eukaryota</taxon>
        <taxon>Metazoa</taxon>
        <taxon>Ecdysozoa</taxon>
        <taxon>Arthropoda</taxon>
        <taxon>Hexapoda</taxon>
        <taxon>Insecta</taxon>
        <taxon>Pterygota</taxon>
        <taxon>Neoptera</taxon>
        <taxon>Endopterygota</taxon>
        <taxon>Diptera</taxon>
        <taxon>Nematocera</taxon>
        <taxon>Culicoidea</taxon>
        <taxon>Chaoboridae</taxon>
        <taxon>Corethrella</taxon>
    </lineage>
</organism>
<evidence type="ECO:0000256" key="10">
    <source>
        <dbReference type="ARBA" id="ARBA00030834"/>
    </source>
</evidence>
<dbReference type="GO" id="GO:0006408">
    <property type="term" value="P:snRNA export from nucleus"/>
    <property type="evidence" value="ECO:0007669"/>
    <property type="project" value="InterPro"/>
</dbReference>
<evidence type="ECO:0000256" key="7">
    <source>
        <dbReference type="ARBA" id="ARBA00022884"/>
    </source>
</evidence>
<sequence length="450" mass="51857">METETLKVSKSDVELEDGEISDNDDEIYNKLERPADLLQQQTSTSLLFSSTSNQQQRMEDEEDIDDEDDNNSDSDTEDSDCFNSKLNRKKQKKSLPRPKLIPRLNKQKSGAEVTGSESEEQKRSKLDKYKFWSATLQEDCLMENMRNCDVTQNYVRNRAVESYDYSIKYRINGESSANQLKRRQSNSSDSDSYCKRFRASNNTARNIHNRERKNKSVKLRLGSRSDDSNSNDSCQLTPRYILDLNVPLDSENDDIATEIANKLCEEKNDLLLRVVKVLGKELPIKLFKETQKIESDGGMLIMNGMRRRTPGGVFLFLLKHNEEVSPEDKKLIFLDERKSVNSDKKRSKARQREEKVEELKKTLNKQVEEVIQTRKELLMSHLKPETNNTLSNPPPSPVTDVNRESSPDFEAQNLVQHINLTSPEKPIEKGSDLVTYDDDFLDLNCDGMEF</sequence>
<dbReference type="EMBL" id="GANO01000886">
    <property type="protein sequence ID" value="JAB58985.1"/>
    <property type="molecule type" value="mRNA"/>
</dbReference>
<feature type="compositionally biased region" description="Acidic residues" evidence="12">
    <location>
        <begin position="14"/>
        <end position="26"/>
    </location>
</feature>
<dbReference type="PANTHER" id="PTHR13135:SF0">
    <property type="entry name" value="PHOSPHORYLATED ADAPTER RNA EXPORT PROTEIN"/>
    <property type="match status" value="1"/>
</dbReference>
<evidence type="ECO:0000256" key="1">
    <source>
        <dbReference type="ARBA" id="ARBA00004123"/>
    </source>
</evidence>
<keyword evidence="11" id="KW-0175">Coiled coil</keyword>
<dbReference type="AlphaFoldDB" id="U5EMS7"/>
<feature type="compositionally biased region" description="Acidic residues" evidence="12">
    <location>
        <begin position="59"/>
        <end position="80"/>
    </location>
</feature>
<evidence type="ECO:0000256" key="2">
    <source>
        <dbReference type="ARBA" id="ARBA00004496"/>
    </source>
</evidence>
<evidence type="ECO:0000256" key="5">
    <source>
        <dbReference type="ARBA" id="ARBA00022448"/>
    </source>
</evidence>
<evidence type="ECO:0000256" key="8">
    <source>
        <dbReference type="ARBA" id="ARBA00022927"/>
    </source>
</evidence>
<proteinExistence type="evidence at transcript level"/>
<feature type="compositionally biased region" description="Basic residues" evidence="12">
    <location>
        <begin position="86"/>
        <end position="96"/>
    </location>
</feature>
<feature type="region of interest" description="Disordered" evidence="12">
    <location>
        <begin position="1"/>
        <end position="124"/>
    </location>
</feature>